<evidence type="ECO:0000313" key="10">
    <source>
        <dbReference type="EMBL" id="MEA9354739.1"/>
    </source>
</evidence>
<proteinExistence type="inferred from homology"/>
<dbReference type="Pfam" id="PF13177">
    <property type="entry name" value="DNA_pol3_delta2"/>
    <property type="match status" value="1"/>
</dbReference>
<keyword evidence="2" id="KW-0479">Metal-binding</keyword>
<gene>
    <name evidence="8 10" type="primary">dnaX</name>
    <name evidence="10" type="ORF">SHI21_00885</name>
</gene>
<keyword evidence="8 10" id="KW-0808">Transferase</keyword>
<keyword evidence="4" id="KW-0862">Zinc</keyword>
<dbReference type="NCBIfam" id="TIGR02397">
    <property type="entry name" value="dnaX_nterm"/>
    <property type="match status" value="1"/>
</dbReference>
<dbReference type="EMBL" id="JAYGJQ010000001">
    <property type="protein sequence ID" value="MEA9354739.1"/>
    <property type="molecule type" value="Genomic_DNA"/>
</dbReference>
<dbReference type="InterPro" id="IPR003593">
    <property type="entry name" value="AAA+_ATPase"/>
</dbReference>
<evidence type="ECO:0000313" key="11">
    <source>
        <dbReference type="Proteomes" id="UP001302274"/>
    </source>
</evidence>
<dbReference type="Proteomes" id="UP001302274">
    <property type="component" value="Unassembled WGS sequence"/>
</dbReference>
<dbReference type="InterPro" id="IPR045085">
    <property type="entry name" value="HLD_clamp_pol_III_gamma_tau"/>
</dbReference>
<evidence type="ECO:0000256" key="6">
    <source>
        <dbReference type="ARBA" id="ARBA00022932"/>
    </source>
</evidence>
<dbReference type="GO" id="GO:0003887">
    <property type="term" value="F:DNA-directed DNA polymerase activity"/>
    <property type="evidence" value="ECO:0007669"/>
    <property type="project" value="UniProtKB-EC"/>
</dbReference>
<comment type="subunit">
    <text evidence="8">DNA polymerase III contains a core (composed of alpha, epsilon and theta chains) that associates with a tau subunit. This core dimerizes to form the POLIII' complex. PolIII' associates with the gamma complex (composed of gamma, delta, delta', psi and chi chains) and with the beta chain to form the complete DNA polymerase III complex.</text>
</comment>
<dbReference type="Gene3D" id="3.40.50.300">
    <property type="entry name" value="P-loop containing nucleotide triphosphate hydrolases"/>
    <property type="match status" value="1"/>
</dbReference>
<keyword evidence="8" id="KW-0235">DNA replication</keyword>
<evidence type="ECO:0000256" key="7">
    <source>
        <dbReference type="ARBA" id="ARBA00049244"/>
    </source>
</evidence>
<keyword evidence="5 8" id="KW-0067">ATP-binding</keyword>
<evidence type="ECO:0000256" key="4">
    <source>
        <dbReference type="ARBA" id="ARBA00022833"/>
    </source>
</evidence>
<organism evidence="10 11">
    <name type="scientific">Bacteriovorax antarcticus</name>
    <dbReference type="NCBI Taxonomy" id="3088717"/>
    <lineage>
        <taxon>Bacteria</taxon>
        <taxon>Pseudomonadati</taxon>
        <taxon>Bdellovibrionota</taxon>
        <taxon>Bacteriovoracia</taxon>
        <taxon>Bacteriovoracales</taxon>
        <taxon>Bacteriovoracaceae</taxon>
        <taxon>Bacteriovorax</taxon>
    </lineage>
</organism>
<dbReference type="PANTHER" id="PTHR11669:SF0">
    <property type="entry name" value="PROTEIN STICHEL-LIKE 2"/>
    <property type="match status" value="1"/>
</dbReference>
<protein>
    <recommendedName>
        <fullName evidence="8">DNA polymerase III subunit gamma/tau</fullName>
        <ecNumber evidence="8">2.7.7.7</ecNumber>
    </recommendedName>
</protein>
<keyword evidence="6 8" id="KW-0239">DNA-directed DNA polymerase</keyword>
<keyword evidence="8 10" id="KW-0548">Nucleotidyltransferase</keyword>
<name>A0ABU5VNY0_9BACT</name>
<evidence type="ECO:0000256" key="3">
    <source>
        <dbReference type="ARBA" id="ARBA00022741"/>
    </source>
</evidence>
<evidence type="ECO:0000256" key="2">
    <source>
        <dbReference type="ARBA" id="ARBA00022723"/>
    </source>
</evidence>
<dbReference type="PANTHER" id="PTHR11669">
    <property type="entry name" value="REPLICATION FACTOR C / DNA POLYMERASE III GAMMA-TAU SUBUNIT"/>
    <property type="match status" value="1"/>
</dbReference>
<dbReference type="InterPro" id="IPR050238">
    <property type="entry name" value="DNA_Rep/Repair_Clamp_Loader"/>
</dbReference>
<dbReference type="SUPFAM" id="SSF52540">
    <property type="entry name" value="P-loop containing nucleoside triphosphate hydrolases"/>
    <property type="match status" value="1"/>
</dbReference>
<reference evidence="10 11" key="1">
    <citation type="submission" date="2023-11" db="EMBL/GenBank/DDBJ databases">
        <title>A Novel Polar Bacteriovorax (B. antarcticus) Isolated from the Biocrust in Antarctica.</title>
        <authorList>
            <person name="Mun W."/>
            <person name="Choi S.Y."/>
            <person name="Mitchell R.J."/>
        </authorList>
    </citation>
    <scope>NUCLEOTIDE SEQUENCE [LARGE SCALE GENOMIC DNA]</scope>
    <source>
        <strain evidence="10 11">PP10</strain>
    </source>
</reference>
<comment type="function">
    <text evidence="8">DNA polymerase III is a complex, multichain enzyme responsible for most of the replicative synthesis in bacteria. This DNA polymerase also exhibits 3' to 5' exonuclease activity.</text>
</comment>
<comment type="catalytic activity">
    <reaction evidence="7 8">
        <text>DNA(n) + a 2'-deoxyribonucleoside 5'-triphosphate = DNA(n+1) + diphosphate</text>
        <dbReference type="Rhea" id="RHEA:22508"/>
        <dbReference type="Rhea" id="RHEA-COMP:17339"/>
        <dbReference type="Rhea" id="RHEA-COMP:17340"/>
        <dbReference type="ChEBI" id="CHEBI:33019"/>
        <dbReference type="ChEBI" id="CHEBI:61560"/>
        <dbReference type="ChEBI" id="CHEBI:173112"/>
        <dbReference type="EC" id="2.7.7.7"/>
    </reaction>
</comment>
<dbReference type="CDD" id="cd00009">
    <property type="entry name" value="AAA"/>
    <property type="match status" value="1"/>
</dbReference>
<dbReference type="RefSeq" id="WP_323574222.1">
    <property type="nucleotide sequence ID" value="NZ_JAYGJQ010000001.1"/>
</dbReference>
<keyword evidence="11" id="KW-1185">Reference proteome</keyword>
<dbReference type="SMART" id="SM00382">
    <property type="entry name" value="AAA"/>
    <property type="match status" value="1"/>
</dbReference>
<evidence type="ECO:0000259" key="9">
    <source>
        <dbReference type="SMART" id="SM00382"/>
    </source>
</evidence>
<evidence type="ECO:0000256" key="1">
    <source>
        <dbReference type="ARBA" id="ARBA00006360"/>
    </source>
</evidence>
<sequence length="572" mass="63250">MSYQVLARKWRPKKFQDVIGQSHVTRSLQNAIAKNKVGHAYMMVGTRGVGKTSVARIFAKAIRCENITADINACGTCQACLDFDTETSMNVIEIDGASNNSVDNIRELIGNVHYLPTSGRFKVYIIDEVHMLSTNAFNALLKTLEEPPAHVVFIFATTEAQKLLGTVLSRCQRFDFRNVPVDTLVAHVKEIAKVEGIKFENDELIHQLAVLGRGSVRDTLSLLDQVLTFSDENNVLEETLTTSLGVAGPKTITAIASAIYTGNTTELSSIYSRLLFENVPAKNIASSLLDELFNNLKKKSELSEAELIWIYETIARETTWIFSSIVPEKAFEVLMYKVALRRSFFNQKIVGGGQTHSAISSAPAAVAQAVEAAPAPEEVAPEEPKELTVAQKLESMMSELASERSAVITSDPIIAAPAAVVEEKKKVTENRDLTWEGFLNDLGSRSPASASNLEQGNTLSPVTLDNGHLNIELGFGFAGQVFMDYLNEPEVYQKVLNNLSEYFGVDQKNIRFELKQVTGKDDFVTQAEIRENKANATHQDRVEEFKNNPLLKEAEKLFNAKVDKVVLDNPKK</sequence>
<dbReference type="EC" id="2.7.7.7" evidence="8"/>
<evidence type="ECO:0000256" key="5">
    <source>
        <dbReference type="ARBA" id="ARBA00022840"/>
    </source>
</evidence>
<dbReference type="Pfam" id="PF22608">
    <property type="entry name" value="DNAX_ATPase_lid"/>
    <property type="match status" value="1"/>
</dbReference>
<dbReference type="InterPro" id="IPR027417">
    <property type="entry name" value="P-loop_NTPase"/>
</dbReference>
<comment type="caution">
    <text evidence="10">The sequence shown here is derived from an EMBL/GenBank/DDBJ whole genome shotgun (WGS) entry which is preliminary data.</text>
</comment>
<feature type="domain" description="AAA+ ATPase" evidence="9">
    <location>
        <begin position="37"/>
        <end position="180"/>
    </location>
</feature>
<comment type="similarity">
    <text evidence="1 8">Belongs to the DnaX/STICHEL family.</text>
</comment>
<dbReference type="Gene3D" id="1.10.8.60">
    <property type="match status" value="1"/>
</dbReference>
<evidence type="ECO:0000256" key="8">
    <source>
        <dbReference type="RuleBase" id="RU364063"/>
    </source>
</evidence>
<dbReference type="InterPro" id="IPR012763">
    <property type="entry name" value="DNA_pol_III_sug/sutau_N"/>
</dbReference>
<keyword evidence="3 8" id="KW-0547">Nucleotide-binding</keyword>
<accession>A0ABU5VNY0</accession>